<dbReference type="InterPro" id="IPR050366">
    <property type="entry name" value="BP-dependent_transpt_permease"/>
</dbReference>
<protein>
    <submittedName>
        <fullName evidence="9">Nickel ABC transporter, permease protein</fullName>
    </submittedName>
</protein>
<keyword evidence="6 7" id="KW-0472">Membrane</keyword>
<dbReference type="SUPFAM" id="SSF161098">
    <property type="entry name" value="MetI-like"/>
    <property type="match status" value="1"/>
</dbReference>
<dbReference type="HOGENOM" id="CLU_028518_8_1_0"/>
<feature type="domain" description="ABC transmembrane type-1" evidence="8">
    <location>
        <begin position="1"/>
        <end position="178"/>
    </location>
</feature>
<evidence type="ECO:0000256" key="1">
    <source>
        <dbReference type="ARBA" id="ARBA00004651"/>
    </source>
</evidence>
<reference evidence="9" key="1">
    <citation type="submission" date="2011-05" db="EMBL/GenBank/DDBJ databases">
        <title>The Genome Sequence of Fusobacterium sp. 11_3_2.</title>
        <authorList>
            <consortium name="The Broad Institute Genome Sequencing Platform"/>
            <person name="Earl A."/>
            <person name="Ward D."/>
            <person name="Feldgarden M."/>
            <person name="Gevers D."/>
            <person name="Sibley C.D."/>
            <person name="White A.P."/>
            <person name="Crowley S."/>
            <person name="Surette M."/>
            <person name="Strauss J.C."/>
            <person name="Ambrose C.E."/>
            <person name="Allen-Vercoe E."/>
            <person name="Young S.K."/>
            <person name="Zeng Q."/>
            <person name="Gargeya S."/>
            <person name="Fitzgerald M."/>
            <person name="Haas B."/>
            <person name="Abouelleil A."/>
            <person name="Alvarado L."/>
            <person name="Arachchi H.M."/>
            <person name="Berlin A."/>
            <person name="Brown A."/>
            <person name="Chapman S.B."/>
            <person name="Chen Z."/>
            <person name="Dunbar C."/>
            <person name="Freedman E."/>
            <person name="Gearin G."/>
            <person name="Gellesch M."/>
            <person name="Goldberg J."/>
            <person name="Griggs A."/>
            <person name="Gujja S."/>
            <person name="Heiman D."/>
            <person name="Howarth C."/>
            <person name="Larson L."/>
            <person name="Lui A."/>
            <person name="MacDonald P.J.P."/>
            <person name="Mehta T."/>
            <person name="Montmayeur A."/>
            <person name="Murphy C."/>
            <person name="Neiman D."/>
            <person name="Pearson M."/>
            <person name="Priest M."/>
            <person name="Roberts A."/>
            <person name="Saif S."/>
            <person name="Shea T."/>
            <person name="Shenoy N."/>
            <person name="Sisk P."/>
            <person name="Stolte C."/>
            <person name="Sykes S."/>
            <person name="Wortman J."/>
            <person name="Nusbaum C."/>
            <person name="Birren B."/>
        </authorList>
    </citation>
    <scope>NUCLEOTIDE SEQUENCE [LARGE SCALE GENOMIC DNA]</scope>
    <source>
        <strain evidence="9">11_3_2</strain>
    </source>
</reference>
<dbReference type="InterPro" id="IPR035906">
    <property type="entry name" value="MetI-like_sf"/>
</dbReference>
<feature type="transmembrane region" description="Helical" evidence="7">
    <location>
        <begin position="156"/>
        <end position="177"/>
    </location>
</feature>
<keyword evidence="3" id="KW-1003">Cell membrane</keyword>
<dbReference type="PROSITE" id="PS50928">
    <property type="entry name" value="ABC_TM1"/>
    <property type="match status" value="1"/>
</dbReference>
<dbReference type="Pfam" id="PF00528">
    <property type="entry name" value="BPD_transp_1"/>
    <property type="match status" value="1"/>
</dbReference>
<organism evidence="9 10">
    <name type="scientific">Fusobacterium animalis 11_3_2</name>
    <dbReference type="NCBI Taxonomy" id="457403"/>
    <lineage>
        <taxon>Bacteria</taxon>
        <taxon>Fusobacteriati</taxon>
        <taxon>Fusobacteriota</taxon>
        <taxon>Fusobacteriia</taxon>
        <taxon>Fusobacteriales</taxon>
        <taxon>Fusobacteriaceae</taxon>
        <taxon>Fusobacterium</taxon>
    </lineage>
</organism>
<comment type="caution">
    <text evidence="9">The sequence shown here is derived from an EMBL/GenBank/DDBJ whole genome shotgun (WGS) entry which is preliminary data.</text>
</comment>
<sequence length="189" mass="20757">MLVAFIGIVIGLISGYLGGVVDIVIMRIVDMIMSFPYIVFVIAVVTIFGGGLRNLILAMTLISWTNYARVTRAMVISLKNNDFINQAKLSGASNIRIMYKYLAPNVLPYLIVLTTQDIANNLLTLSSLSLLGIGVQPPTAEWGLMLSEGKKYIQTAPWILFFPGIAIFICVVVFNLLGDSLRDVLDPKE</sequence>
<name>F7KXH0_9FUSO</name>
<dbReference type="PANTHER" id="PTHR43386:SF1">
    <property type="entry name" value="D,D-DIPEPTIDE TRANSPORT SYSTEM PERMEASE PROTEIN DDPC-RELATED"/>
    <property type="match status" value="1"/>
</dbReference>
<keyword evidence="5 7" id="KW-1133">Transmembrane helix</keyword>
<dbReference type="PANTHER" id="PTHR43386">
    <property type="entry name" value="OLIGOPEPTIDE TRANSPORT SYSTEM PERMEASE PROTEIN APPC"/>
    <property type="match status" value="1"/>
</dbReference>
<dbReference type="InterPro" id="IPR000515">
    <property type="entry name" value="MetI-like"/>
</dbReference>
<evidence type="ECO:0000256" key="7">
    <source>
        <dbReference type="RuleBase" id="RU363032"/>
    </source>
</evidence>
<comment type="similarity">
    <text evidence="7">Belongs to the binding-protein-dependent transport system permease family.</text>
</comment>
<evidence type="ECO:0000313" key="9">
    <source>
        <dbReference type="EMBL" id="EGN63953.1"/>
    </source>
</evidence>
<dbReference type="AlphaFoldDB" id="F7KXH0"/>
<evidence type="ECO:0000259" key="8">
    <source>
        <dbReference type="PROSITE" id="PS50928"/>
    </source>
</evidence>
<dbReference type="PATRIC" id="fig|457403.8.peg.292"/>
<evidence type="ECO:0000256" key="3">
    <source>
        <dbReference type="ARBA" id="ARBA00022475"/>
    </source>
</evidence>
<comment type="subcellular location">
    <subcellularLocation>
        <location evidence="1 7">Cell membrane</location>
        <topology evidence="1 7">Multi-pass membrane protein</topology>
    </subcellularLocation>
</comment>
<feature type="transmembrane region" description="Helical" evidence="7">
    <location>
        <begin position="118"/>
        <end position="135"/>
    </location>
</feature>
<dbReference type="CDD" id="cd06261">
    <property type="entry name" value="TM_PBP2"/>
    <property type="match status" value="1"/>
</dbReference>
<evidence type="ECO:0000256" key="6">
    <source>
        <dbReference type="ARBA" id="ARBA00023136"/>
    </source>
</evidence>
<proteinExistence type="inferred from homology"/>
<gene>
    <name evidence="9" type="ORF">HMPREF0401_00291</name>
</gene>
<evidence type="ECO:0000256" key="5">
    <source>
        <dbReference type="ARBA" id="ARBA00022989"/>
    </source>
</evidence>
<evidence type="ECO:0000256" key="4">
    <source>
        <dbReference type="ARBA" id="ARBA00022692"/>
    </source>
</evidence>
<dbReference type="EMBL" id="ACUO01000006">
    <property type="protein sequence ID" value="EGN63953.1"/>
    <property type="molecule type" value="Genomic_DNA"/>
</dbReference>
<evidence type="ECO:0000313" key="10">
    <source>
        <dbReference type="Proteomes" id="UP000004160"/>
    </source>
</evidence>
<dbReference type="GO" id="GO:0055085">
    <property type="term" value="P:transmembrane transport"/>
    <property type="evidence" value="ECO:0007669"/>
    <property type="project" value="InterPro"/>
</dbReference>
<dbReference type="Proteomes" id="UP000004160">
    <property type="component" value="Unassembled WGS sequence"/>
</dbReference>
<evidence type="ECO:0000256" key="2">
    <source>
        <dbReference type="ARBA" id="ARBA00022448"/>
    </source>
</evidence>
<feature type="transmembrane region" description="Helical" evidence="7">
    <location>
        <begin position="37"/>
        <end position="64"/>
    </location>
</feature>
<keyword evidence="10" id="KW-1185">Reference proteome</keyword>
<accession>F7KXH0</accession>
<feature type="transmembrane region" description="Helical" evidence="7">
    <location>
        <begin position="6"/>
        <end position="25"/>
    </location>
</feature>
<dbReference type="GO" id="GO:0005886">
    <property type="term" value="C:plasma membrane"/>
    <property type="evidence" value="ECO:0007669"/>
    <property type="project" value="UniProtKB-SubCell"/>
</dbReference>
<keyword evidence="4 7" id="KW-0812">Transmembrane</keyword>
<keyword evidence="2 7" id="KW-0813">Transport</keyword>
<dbReference type="Gene3D" id="1.10.3720.10">
    <property type="entry name" value="MetI-like"/>
    <property type="match status" value="1"/>
</dbReference>